<dbReference type="PANTHER" id="PTHR43522:SF17">
    <property type="entry name" value="TRANSKETOLASE, CHLOROPLASTIC"/>
    <property type="match status" value="1"/>
</dbReference>
<feature type="compositionally biased region" description="Polar residues" evidence="9">
    <location>
        <begin position="141"/>
        <end position="156"/>
    </location>
</feature>
<feature type="domain" description="Transketolase N-terminal" evidence="10">
    <location>
        <begin position="313"/>
        <end position="405"/>
    </location>
</feature>
<evidence type="ECO:0000256" key="5">
    <source>
        <dbReference type="ARBA" id="ARBA00022679"/>
    </source>
</evidence>
<dbReference type="InterPro" id="IPR033247">
    <property type="entry name" value="Transketolase_fam"/>
</dbReference>
<evidence type="ECO:0000313" key="13">
    <source>
        <dbReference type="EMBL" id="KHN48843.1"/>
    </source>
</evidence>
<evidence type="ECO:0000259" key="10">
    <source>
        <dbReference type="Pfam" id="PF00456"/>
    </source>
</evidence>
<evidence type="ECO:0000256" key="8">
    <source>
        <dbReference type="ARBA" id="ARBA00023052"/>
    </source>
</evidence>
<dbReference type="InterPro" id="IPR009014">
    <property type="entry name" value="Transketo_C/PFOR_II"/>
</dbReference>
<comment type="cofactor">
    <cofactor evidence="1">
        <name>Co(2+)</name>
        <dbReference type="ChEBI" id="CHEBI:48828"/>
    </cofactor>
</comment>
<dbReference type="Proteomes" id="UP000053555">
    <property type="component" value="Unassembled WGS sequence"/>
</dbReference>
<dbReference type="Gene3D" id="3.40.50.920">
    <property type="match status" value="1"/>
</dbReference>
<comment type="similarity">
    <text evidence="4">Belongs to the transketolase family.</text>
</comment>
<dbReference type="GO" id="GO:0004802">
    <property type="term" value="F:transketolase activity"/>
    <property type="evidence" value="ECO:0007669"/>
    <property type="project" value="UniProtKB-EC"/>
</dbReference>
<comment type="cofactor">
    <cofactor evidence="2">
        <name>Mg(2+)</name>
        <dbReference type="ChEBI" id="CHEBI:18420"/>
    </cofactor>
</comment>
<feature type="domain" description="Transketolase-like pyrimidine-binding" evidence="11">
    <location>
        <begin position="414"/>
        <end position="468"/>
    </location>
</feature>
<comment type="cofactor">
    <cofactor evidence="3">
        <name>thiamine diphosphate</name>
        <dbReference type="ChEBI" id="CHEBI:58937"/>
    </cofactor>
</comment>
<organism evidence="13">
    <name type="scientific">Glycine soja</name>
    <name type="common">Wild soybean</name>
    <dbReference type="NCBI Taxonomy" id="3848"/>
    <lineage>
        <taxon>Eukaryota</taxon>
        <taxon>Viridiplantae</taxon>
        <taxon>Streptophyta</taxon>
        <taxon>Embryophyta</taxon>
        <taxon>Tracheophyta</taxon>
        <taxon>Spermatophyta</taxon>
        <taxon>Magnoliopsida</taxon>
        <taxon>eudicotyledons</taxon>
        <taxon>Gunneridae</taxon>
        <taxon>Pentapetalae</taxon>
        <taxon>rosids</taxon>
        <taxon>fabids</taxon>
        <taxon>Fabales</taxon>
        <taxon>Fabaceae</taxon>
        <taxon>Papilionoideae</taxon>
        <taxon>50 kb inversion clade</taxon>
        <taxon>NPAAA clade</taxon>
        <taxon>indigoferoid/millettioid clade</taxon>
        <taxon>Phaseoleae</taxon>
        <taxon>Glycine</taxon>
        <taxon>Glycine subgen. Soja</taxon>
    </lineage>
</organism>
<dbReference type="InterPro" id="IPR005474">
    <property type="entry name" value="Transketolase_N"/>
</dbReference>
<evidence type="ECO:0000259" key="11">
    <source>
        <dbReference type="Pfam" id="PF02779"/>
    </source>
</evidence>
<keyword evidence="7" id="KW-0460">Magnesium</keyword>
<feature type="region of interest" description="Disordered" evidence="9">
    <location>
        <begin position="141"/>
        <end position="160"/>
    </location>
</feature>
<dbReference type="InterPro" id="IPR029061">
    <property type="entry name" value="THDP-binding"/>
</dbReference>
<evidence type="ECO:0000259" key="12">
    <source>
        <dbReference type="Pfam" id="PF22613"/>
    </source>
</evidence>
<protein>
    <submittedName>
        <fullName evidence="13">Transketolase, chloroplastic</fullName>
        <ecNumber evidence="13">2.2.1.1</ecNumber>
    </submittedName>
</protein>
<dbReference type="EMBL" id="KN639300">
    <property type="protein sequence ID" value="KHN48843.1"/>
    <property type="molecule type" value="Genomic_DNA"/>
</dbReference>
<dbReference type="Pfam" id="PF02779">
    <property type="entry name" value="Transket_pyr"/>
    <property type="match status" value="1"/>
</dbReference>
<dbReference type="PANTHER" id="PTHR43522">
    <property type="entry name" value="TRANSKETOLASE"/>
    <property type="match status" value="1"/>
</dbReference>
<feature type="domain" description="Transketolase-like C-terminal" evidence="12">
    <location>
        <begin position="482"/>
        <end position="578"/>
    </location>
</feature>
<reference evidence="13" key="1">
    <citation type="submission" date="2014-07" db="EMBL/GenBank/DDBJ databases">
        <title>Identification of a novel salt tolerance gene in wild soybean by whole-genome sequencing.</title>
        <authorList>
            <person name="Lam H.-M."/>
            <person name="Qi X."/>
            <person name="Li M.-W."/>
            <person name="Liu X."/>
            <person name="Xie M."/>
            <person name="Ni M."/>
            <person name="Xu X."/>
        </authorList>
    </citation>
    <scope>NUCLEOTIDE SEQUENCE [LARGE SCALE GENOMIC DNA]</scope>
    <source>
        <tissue evidence="13">Root</tissue>
    </source>
</reference>
<gene>
    <name evidence="13" type="ORF">glysoja_046440</name>
</gene>
<keyword evidence="5 13" id="KW-0808">Transferase</keyword>
<keyword evidence="8" id="KW-0786">Thiamine pyrophosphate</keyword>
<dbReference type="Gene3D" id="3.40.50.970">
    <property type="match status" value="2"/>
</dbReference>
<name>A0A0B2SV96_GLYSO</name>
<keyword evidence="6" id="KW-0479">Metal-binding</keyword>
<dbReference type="Pfam" id="PF22613">
    <property type="entry name" value="Transketolase_C_1"/>
    <property type="match status" value="1"/>
</dbReference>
<evidence type="ECO:0000256" key="7">
    <source>
        <dbReference type="ARBA" id="ARBA00022842"/>
    </source>
</evidence>
<proteinExistence type="inferred from homology"/>
<accession>A0A0B2SV96</accession>
<dbReference type="EC" id="2.2.1.1" evidence="13"/>
<dbReference type="GO" id="GO:0046872">
    <property type="term" value="F:metal ion binding"/>
    <property type="evidence" value="ECO:0007669"/>
    <property type="project" value="UniProtKB-KW"/>
</dbReference>
<dbReference type="AlphaFoldDB" id="A0A0B2SV96"/>
<sequence length="578" mass="63476">MTGIAVSPLFRAAYSSQATKQKLTLLVPWLCKSNEELAYPTNLNFTLPEELVEYNTWWRDCCQFIPSRDVGIAILEEPEHLKCSNVMCLSNSKSDNKMVHLFAGLVEVDKDAPVEVDTGSGSHSGTKDIIECNDEHVGKSVSNDLVDDSQQTSTLEDSCKKSELTESQTTTCNEDDQSHSALRFETSLCGHELKAGMGLAAAAKFRERYLLWEKDAPLVLGMTVFGLDLPVEPKDTNLVGLDDAVKAKCDAPGPASFGRRWRLWPMNFQRFKTIDHTNSVSSEEVFVDSKSDCQTSVVEPSPTSAMPISKFISISQVTTTIEFGSPNKANSNSVHGSALGAKEVDASRKNLGWPYNPFHVPEDVKKHGWGGAKLEAEWNDKFVEYEKKYSEEAAKLKAIIAGKLPAGWEKALPDGPTHQPIENLASFKAMPNTLMLRPADGNETAGSYKVAMVNRKRPSIVALCRQKFTQILGTPIEGVEKGGYTISDNSSGNKPDVIFIRIGFELEIVVAAAKDLRKEGKTVIVVSFVSWELFDEQTDEYDENVLPASVIARVSIEAGSTFGWHNIAGRKGKAIGID</sequence>
<dbReference type="GO" id="GO:0006098">
    <property type="term" value="P:pentose-phosphate shunt"/>
    <property type="evidence" value="ECO:0007669"/>
    <property type="project" value="TreeGrafter"/>
</dbReference>
<evidence type="ECO:0000256" key="6">
    <source>
        <dbReference type="ARBA" id="ARBA00022723"/>
    </source>
</evidence>
<evidence type="ECO:0000256" key="3">
    <source>
        <dbReference type="ARBA" id="ARBA00001964"/>
    </source>
</evidence>
<dbReference type="InterPro" id="IPR055152">
    <property type="entry name" value="Transketolase-like_C_2"/>
</dbReference>
<dbReference type="Pfam" id="PF00456">
    <property type="entry name" value="Transketolase_N"/>
    <property type="match status" value="1"/>
</dbReference>
<dbReference type="SUPFAM" id="SSF52518">
    <property type="entry name" value="Thiamin diphosphate-binding fold (THDP-binding)"/>
    <property type="match status" value="2"/>
</dbReference>
<dbReference type="InterPro" id="IPR005475">
    <property type="entry name" value="Transketolase-like_Pyr-bd"/>
</dbReference>
<evidence type="ECO:0000256" key="9">
    <source>
        <dbReference type="SAM" id="MobiDB-lite"/>
    </source>
</evidence>
<dbReference type="GO" id="GO:0005829">
    <property type="term" value="C:cytosol"/>
    <property type="evidence" value="ECO:0007669"/>
    <property type="project" value="TreeGrafter"/>
</dbReference>
<evidence type="ECO:0000256" key="2">
    <source>
        <dbReference type="ARBA" id="ARBA00001946"/>
    </source>
</evidence>
<evidence type="ECO:0000256" key="4">
    <source>
        <dbReference type="ARBA" id="ARBA00007131"/>
    </source>
</evidence>
<evidence type="ECO:0000256" key="1">
    <source>
        <dbReference type="ARBA" id="ARBA00001941"/>
    </source>
</evidence>
<dbReference type="SUPFAM" id="SSF52922">
    <property type="entry name" value="TK C-terminal domain-like"/>
    <property type="match status" value="1"/>
</dbReference>